<keyword evidence="3" id="KW-1185">Reference proteome</keyword>
<comment type="caution">
    <text evidence="2">The sequence shown here is derived from an EMBL/GenBank/DDBJ whole genome shotgun (WGS) entry which is preliminary data.</text>
</comment>
<sequence>MIIEMINESTGFLTGLLLSFFYFTILVVVAGITVKNWRSFLKWMNLLILYHAFIYVGVRPFIYKTKFPPVEQTIWRFATVYLLINAVILFIKSLEHGKKD</sequence>
<dbReference type="RefSeq" id="WP_230574174.1">
    <property type="nucleotide sequence ID" value="NZ_CAKJTI010000004.1"/>
</dbReference>
<evidence type="ECO:0000313" key="3">
    <source>
        <dbReference type="Proteomes" id="UP000789423"/>
    </source>
</evidence>
<keyword evidence="1" id="KW-1133">Transmembrane helix</keyword>
<keyword evidence="1" id="KW-0472">Membrane</keyword>
<keyword evidence="1" id="KW-0812">Transmembrane</keyword>
<organism evidence="2 3">
    <name type="scientific">Bacillus rhizoplanae</name>
    <dbReference type="NCBI Taxonomy" id="2880966"/>
    <lineage>
        <taxon>Bacteria</taxon>
        <taxon>Bacillati</taxon>
        <taxon>Bacillota</taxon>
        <taxon>Bacilli</taxon>
        <taxon>Bacillales</taxon>
        <taxon>Bacillaceae</taxon>
        <taxon>Bacillus</taxon>
    </lineage>
</organism>
<evidence type="ECO:0000313" key="2">
    <source>
        <dbReference type="EMBL" id="CAG9611940.1"/>
    </source>
</evidence>
<name>A0ABN7ZWE3_9BACI</name>
<protein>
    <submittedName>
        <fullName evidence="2">Uncharacterized protein</fullName>
    </submittedName>
</protein>
<dbReference type="EMBL" id="CAKJTI010000004">
    <property type="protein sequence ID" value="CAG9611940.1"/>
    <property type="molecule type" value="Genomic_DNA"/>
</dbReference>
<gene>
    <name evidence="2" type="ORF">BACCIP111899_01112</name>
</gene>
<feature type="transmembrane region" description="Helical" evidence="1">
    <location>
        <begin position="12"/>
        <end position="34"/>
    </location>
</feature>
<evidence type="ECO:0000256" key="1">
    <source>
        <dbReference type="SAM" id="Phobius"/>
    </source>
</evidence>
<proteinExistence type="predicted"/>
<reference evidence="2 3" key="1">
    <citation type="submission" date="2021-10" db="EMBL/GenBank/DDBJ databases">
        <authorList>
            <person name="Criscuolo A."/>
        </authorList>
    </citation>
    <scope>NUCLEOTIDE SEQUENCE [LARGE SCALE GENOMIC DNA]</scope>
    <source>
        <strain evidence="3">CIP 111899</strain>
    </source>
</reference>
<feature type="transmembrane region" description="Helical" evidence="1">
    <location>
        <begin position="46"/>
        <end position="62"/>
    </location>
</feature>
<dbReference type="Proteomes" id="UP000789423">
    <property type="component" value="Unassembled WGS sequence"/>
</dbReference>
<accession>A0ABN7ZWE3</accession>
<feature type="transmembrane region" description="Helical" evidence="1">
    <location>
        <begin position="74"/>
        <end position="91"/>
    </location>
</feature>